<dbReference type="RefSeq" id="XP_022579488.1">
    <property type="nucleotide sequence ID" value="XM_022729648.1"/>
</dbReference>
<keyword evidence="1" id="KW-1133">Transmembrane helix</keyword>
<dbReference type="Proteomes" id="UP000184188">
    <property type="component" value="Unassembled WGS sequence"/>
</dbReference>
<keyword evidence="1" id="KW-0472">Membrane</keyword>
<dbReference type="OrthoDB" id="5342507at2759"/>
<keyword evidence="3" id="KW-1185">Reference proteome</keyword>
<feature type="transmembrane region" description="Helical" evidence="1">
    <location>
        <begin position="76"/>
        <end position="98"/>
    </location>
</feature>
<name>A0A1L9SCX1_9EURO</name>
<dbReference type="VEuPathDB" id="FungiDB:ASPZODRAFT_70158"/>
<gene>
    <name evidence="2" type="ORF">ASPZODRAFT_70158</name>
</gene>
<proteinExistence type="predicted"/>
<feature type="transmembrane region" description="Helical" evidence="1">
    <location>
        <begin position="52"/>
        <end position="69"/>
    </location>
</feature>
<feature type="transmembrane region" description="Helical" evidence="1">
    <location>
        <begin position="12"/>
        <end position="32"/>
    </location>
</feature>
<evidence type="ECO:0000313" key="2">
    <source>
        <dbReference type="EMBL" id="OJJ44978.1"/>
    </source>
</evidence>
<dbReference type="GeneID" id="34616112"/>
<protein>
    <recommendedName>
        <fullName evidence="4">MARVEL domain-containing protein</fullName>
    </recommendedName>
</protein>
<evidence type="ECO:0008006" key="4">
    <source>
        <dbReference type="Google" id="ProtNLM"/>
    </source>
</evidence>
<evidence type="ECO:0000313" key="3">
    <source>
        <dbReference type="Proteomes" id="UP000184188"/>
    </source>
</evidence>
<sequence length="256" mass="27972">MAGGVVLRFVSFAIRILQFLASAVILAIYSYFLAVLANHNVSIPRWVKAVEGLSGAAALYALLGILLTCCLGGVTFFAVLAVGLDVCFVAAMMAIAIMNRHGTQSCSGTVNTPLGDGDSSSDSSTTKANLGLTCRLEKTVFAVSMIGIFLFLFSILFQVLLARNHRRQKAFGPSPANGYTYESHRPRGFLFWRRKNNAPETENLNENDLPAHPTPQDLEYQVSPEKTRFHNGFWGRNKNTTDGVNGNTYNGTYGEY</sequence>
<reference evidence="3" key="1">
    <citation type="journal article" date="2017" name="Genome Biol.">
        <title>Comparative genomics reveals high biological diversity and specific adaptations in the industrially and medically important fungal genus Aspergillus.</title>
        <authorList>
            <person name="de Vries R.P."/>
            <person name="Riley R."/>
            <person name="Wiebenga A."/>
            <person name="Aguilar-Osorio G."/>
            <person name="Amillis S."/>
            <person name="Uchima C.A."/>
            <person name="Anderluh G."/>
            <person name="Asadollahi M."/>
            <person name="Askin M."/>
            <person name="Barry K."/>
            <person name="Battaglia E."/>
            <person name="Bayram O."/>
            <person name="Benocci T."/>
            <person name="Braus-Stromeyer S.A."/>
            <person name="Caldana C."/>
            <person name="Canovas D."/>
            <person name="Cerqueira G.C."/>
            <person name="Chen F."/>
            <person name="Chen W."/>
            <person name="Choi C."/>
            <person name="Clum A."/>
            <person name="Dos Santos R.A."/>
            <person name="Damasio A.R."/>
            <person name="Diallinas G."/>
            <person name="Emri T."/>
            <person name="Fekete E."/>
            <person name="Flipphi M."/>
            <person name="Freyberg S."/>
            <person name="Gallo A."/>
            <person name="Gournas C."/>
            <person name="Habgood R."/>
            <person name="Hainaut M."/>
            <person name="Harispe M.L."/>
            <person name="Henrissat B."/>
            <person name="Hilden K.S."/>
            <person name="Hope R."/>
            <person name="Hossain A."/>
            <person name="Karabika E."/>
            <person name="Karaffa L."/>
            <person name="Karanyi Z."/>
            <person name="Krasevec N."/>
            <person name="Kuo A."/>
            <person name="Kusch H."/>
            <person name="LaButti K."/>
            <person name="Lagendijk E.L."/>
            <person name="Lapidus A."/>
            <person name="Levasseur A."/>
            <person name="Lindquist E."/>
            <person name="Lipzen A."/>
            <person name="Logrieco A.F."/>
            <person name="MacCabe A."/>
            <person name="Maekelae M.R."/>
            <person name="Malavazi I."/>
            <person name="Melin P."/>
            <person name="Meyer V."/>
            <person name="Mielnichuk N."/>
            <person name="Miskei M."/>
            <person name="Molnar A.P."/>
            <person name="Mule G."/>
            <person name="Ngan C.Y."/>
            <person name="Orejas M."/>
            <person name="Orosz E."/>
            <person name="Ouedraogo J.P."/>
            <person name="Overkamp K.M."/>
            <person name="Park H.-S."/>
            <person name="Perrone G."/>
            <person name="Piumi F."/>
            <person name="Punt P.J."/>
            <person name="Ram A.F."/>
            <person name="Ramon A."/>
            <person name="Rauscher S."/>
            <person name="Record E."/>
            <person name="Riano-Pachon D.M."/>
            <person name="Robert V."/>
            <person name="Roehrig J."/>
            <person name="Ruller R."/>
            <person name="Salamov A."/>
            <person name="Salih N.S."/>
            <person name="Samson R.A."/>
            <person name="Sandor E."/>
            <person name="Sanguinetti M."/>
            <person name="Schuetze T."/>
            <person name="Sepcic K."/>
            <person name="Shelest E."/>
            <person name="Sherlock G."/>
            <person name="Sophianopoulou V."/>
            <person name="Squina F.M."/>
            <person name="Sun H."/>
            <person name="Susca A."/>
            <person name="Todd R.B."/>
            <person name="Tsang A."/>
            <person name="Unkles S.E."/>
            <person name="van de Wiele N."/>
            <person name="van Rossen-Uffink D."/>
            <person name="Oliveira J.V."/>
            <person name="Vesth T.C."/>
            <person name="Visser J."/>
            <person name="Yu J.-H."/>
            <person name="Zhou M."/>
            <person name="Andersen M.R."/>
            <person name="Archer D.B."/>
            <person name="Baker S.E."/>
            <person name="Benoit I."/>
            <person name="Brakhage A.A."/>
            <person name="Braus G.H."/>
            <person name="Fischer R."/>
            <person name="Frisvad J.C."/>
            <person name="Goldman G.H."/>
            <person name="Houbraken J."/>
            <person name="Oakley B."/>
            <person name="Pocsi I."/>
            <person name="Scazzocchio C."/>
            <person name="Seiboth B."/>
            <person name="vanKuyk P.A."/>
            <person name="Wortman J."/>
            <person name="Dyer P.S."/>
            <person name="Grigoriev I.V."/>
        </authorList>
    </citation>
    <scope>NUCLEOTIDE SEQUENCE [LARGE SCALE GENOMIC DNA]</scope>
    <source>
        <strain evidence="3">CBS 506.65</strain>
    </source>
</reference>
<accession>A0A1L9SCX1</accession>
<evidence type="ECO:0000256" key="1">
    <source>
        <dbReference type="SAM" id="Phobius"/>
    </source>
</evidence>
<dbReference type="AlphaFoldDB" id="A0A1L9SCX1"/>
<keyword evidence="1" id="KW-0812">Transmembrane</keyword>
<organism evidence="2 3">
    <name type="scientific">Penicilliopsis zonata CBS 506.65</name>
    <dbReference type="NCBI Taxonomy" id="1073090"/>
    <lineage>
        <taxon>Eukaryota</taxon>
        <taxon>Fungi</taxon>
        <taxon>Dikarya</taxon>
        <taxon>Ascomycota</taxon>
        <taxon>Pezizomycotina</taxon>
        <taxon>Eurotiomycetes</taxon>
        <taxon>Eurotiomycetidae</taxon>
        <taxon>Eurotiales</taxon>
        <taxon>Aspergillaceae</taxon>
        <taxon>Penicilliopsis</taxon>
    </lineage>
</organism>
<feature type="transmembrane region" description="Helical" evidence="1">
    <location>
        <begin position="140"/>
        <end position="161"/>
    </location>
</feature>
<dbReference type="EMBL" id="KV878346">
    <property type="protein sequence ID" value="OJJ44978.1"/>
    <property type="molecule type" value="Genomic_DNA"/>
</dbReference>